<evidence type="ECO:0000256" key="2">
    <source>
        <dbReference type="ARBA" id="ARBA00023027"/>
    </source>
</evidence>
<proteinExistence type="inferred from homology"/>
<dbReference type="PANTHER" id="PTHR13812">
    <property type="entry name" value="KETIMINE REDUCTASE MU-CRYSTALLIN"/>
    <property type="match status" value="1"/>
</dbReference>
<comment type="similarity">
    <text evidence="1">Belongs to the ornithine cyclodeaminase/mu-crystallin family.</text>
</comment>
<dbReference type="InterPro" id="IPR003462">
    <property type="entry name" value="ODC_Mu_crystall"/>
</dbReference>
<dbReference type="Gene3D" id="3.30.1780.10">
    <property type="entry name" value="ornithine cyclodeaminase, domain 1"/>
    <property type="match status" value="1"/>
</dbReference>
<keyword evidence="4" id="KW-1185">Reference proteome</keyword>
<dbReference type="AlphaFoldDB" id="N6VBG2"/>
<dbReference type="STRING" id="363754.RHSP_75710"/>
<sequence length="347" mass="37427">MNRARPPFTWRSSQNVCGGLKIKRERLMADAKLTIVDAETTAACLPYRALIDVLRGGFKTGCIAPVRHHHQMQKHREPDATLLLMPAWSNSEDHDQFLGVKLVTVVPGNTARGLPGLTSTYVLYDATTGQQLALMDGNVITARRTVATSALAAQILARDDAKSLLVIGAGRVASQLPDAYRAIRPIHKVMVWDIDPVAASRLAHSLNERGFASQVAMDLEQAAASADIISAATLSTTPLIKGAWMRKGTHVDLIGGFTPTMREADDATLLSARAFVDTLEALHEAGDLVQPLQSGLISEAHILGTLTDLIKGQVTGRRSSDEITYFKSVGSALADLVTAQMVYQRIT</sequence>
<dbReference type="Proteomes" id="UP000012429">
    <property type="component" value="Unassembled WGS sequence"/>
</dbReference>
<dbReference type="Pfam" id="PF02423">
    <property type="entry name" value="OCD_Mu_crystall"/>
    <property type="match status" value="1"/>
</dbReference>
<dbReference type="GO" id="GO:0005737">
    <property type="term" value="C:cytoplasm"/>
    <property type="evidence" value="ECO:0007669"/>
    <property type="project" value="TreeGrafter"/>
</dbReference>
<dbReference type="InterPro" id="IPR036291">
    <property type="entry name" value="NAD(P)-bd_dom_sf"/>
</dbReference>
<organism evidence="3 4">
    <name type="scientific">Rhizobium freirei PRF 81</name>
    <dbReference type="NCBI Taxonomy" id="363754"/>
    <lineage>
        <taxon>Bacteria</taxon>
        <taxon>Pseudomonadati</taxon>
        <taxon>Pseudomonadota</taxon>
        <taxon>Alphaproteobacteria</taxon>
        <taxon>Hyphomicrobiales</taxon>
        <taxon>Rhizobiaceae</taxon>
        <taxon>Rhizobium/Agrobacterium group</taxon>
        <taxon>Rhizobium</taxon>
    </lineage>
</organism>
<dbReference type="GO" id="GO:0019752">
    <property type="term" value="P:carboxylic acid metabolic process"/>
    <property type="evidence" value="ECO:0007669"/>
    <property type="project" value="UniProtKB-ARBA"/>
</dbReference>
<reference evidence="3 4" key="1">
    <citation type="journal article" date="2012" name="BMC Genomics">
        <title>Genomic basis of broad host range and environmental adaptability of Rhizobium tropici CIAT 899 and Rhizobium sp. PRF 81 which are used in inoculants for common bean (Phaseolus vulgaris L.).</title>
        <authorList>
            <person name="Ormeno-Orrillo E."/>
            <person name="Menna P."/>
            <person name="Almeida L.G."/>
            <person name="Ollero F.J."/>
            <person name="Nicolas M.F."/>
            <person name="Pains Rodrigues E."/>
            <person name="Shigueyoshi Nakatani A."/>
            <person name="Silva Batista J.S."/>
            <person name="Oliveira Chueire L.M."/>
            <person name="Souza R.C."/>
            <person name="Ribeiro Vasconcelos A.T."/>
            <person name="Megias M."/>
            <person name="Hungria M."/>
            <person name="Martinez-Romero E."/>
        </authorList>
    </citation>
    <scope>NUCLEOTIDE SEQUENCE [LARGE SCALE GENOMIC DNA]</scope>
    <source>
        <strain evidence="3 4">PRF 81</strain>
    </source>
</reference>
<name>N6VBG2_9HYPH</name>
<evidence type="ECO:0000313" key="3">
    <source>
        <dbReference type="EMBL" id="ENN88402.1"/>
    </source>
</evidence>
<evidence type="ECO:0000256" key="1">
    <source>
        <dbReference type="ARBA" id="ARBA00008903"/>
    </source>
</evidence>
<dbReference type="SUPFAM" id="SSF51735">
    <property type="entry name" value="NAD(P)-binding Rossmann-fold domains"/>
    <property type="match status" value="1"/>
</dbReference>
<dbReference type="InterPro" id="IPR023401">
    <property type="entry name" value="ODC_N"/>
</dbReference>
<dbReference type="PANTHER" id="PTHR13812:SF19">
    <property type="entry name" value="KETIMINE REDUCTASE MU-CRYSTALLIN"/>
    <property type="match status" value="1"/>
</dbReference>
<dbReference type="EMBL" id="AQHN01000028">
    <property type="protein sequence ID" value="ENN88402.1"/>
    <property type="molecule type" value="Genomic_DNA"/>
</dbReference>
<dbReference type="NCBIfam" id="NF004793">
    <property type="entry name" value="PRK06141.1"/>
    <property type="match status" value="1"/>
</dbReference>
<protein>
    <submittedName>
        <fullName evidence="3">Ornithine cyclodeaminase</fullName>
    </submittedName>
</protein>
<evidence type="ECO:0000313" key="4">
    <source>
        <dbReference type="Proteomes" id="UP000012429"/>
    </source>
</evidence>
<dbReference type="Gene3D" id="3.40.50.720">
    <property type="entry name" value="NAD(P)-binding Rossmann-like Domain"/>
    <property type="match status" value="1"/>
</dbReference>
<accession>N6VBG2</accession>
<dbReference type="PATRIC" id="fig|363754.4.peg.1660"/>
<dbReference type="FunFam" id="3.40.50.720:FF:000311">
    <property type="entry name" value="Ornithine cyclodeaminase"/>
    <property type="match status" value="1"/>
</dbReference>
<gene>
    <name evidence="3" type="ORF">RHSP_75710</name>
</gene>
<keyword evidence="2" id="KW-0520">NAD</keyword>
<comment type="caution">
    <text evidence="3">The sequence shown here is derived from an EMBL/GenBank/DDBJ whole genome shotgun (WGS) entry which is preliminary data.</text>
</comment>
<dbReference type="GO" id="GO:0016491">
    <property type="term" value="F:oxidoreductase activity"/>
    <property type="evidence" value="ECO:0007669"/>
    <property type="project" value="UniProtKB-ARBA"/>
</dbReference>
<dbReference type="PIRSF" id="PIRSF001439">
    <property type="entry name" value="CryM"/>
    <property type="match status" value="1"/>
</dbReference>